<dbReference type="GO" id="GO:0005546">
    <property type="term" value="F:phosphatidylinositol-4,5-bisphosphate binding"/>
    <property type="evidence" value="ECO:0007669"/>
    <property type="project" value="InterPro"/>
</dbReference>
<comment type="function">
    <text evidence="3">Component of the exocyst complex.</text>
</comment>
<organism evidence="6 7">
    <name type="scientific">Cucurbita argyrosperma subsp. sororia</name>
    <dbReference type="NCBI Taxonomy" id="37648"/>
    <lineage>
        <taxon>Eukaryota</taxon>
        <taxon>Viridiplantae</taxon>
        <taxon>Streptophyta</taxon>
        <taxon>Embryophyta</taxon>
        <taxon>Tracheophyta</taxon>
        <taxon>Spermatophyta</taxon>
        <taxon>Magnoliopsida</taxon>
        <taxon>eudicotyledons</taxon>
        <taxon>Gunneridae</taxon>
        <taxon>Pentapetalae</taxon>
        <taxon>rosids</taxon>
        <taxon>fabids</taxon>
        <taxon>Cucurbitales</taxon>
        <taxon>Cucurbitaceae</taxon>
        <taxon>Cucurbiteae</taxon>
        <taxon>Cucurbita</taxon>
    </lineage>
</organism>
<dbReference type="GO" id="GO:0015031">
    <property type="term" value="P:protein transport"/>
    <property type="evidence" value="ECO:0007669"/>
    <property type="project" value="UniProtKB-KW"/>
</dbReference>
<feature type="compositionally biased region" description="Low complexity" evidence="4">
    <location>
        <begin position="13"/>
        <end position="37"/>
    </location>
</feature>
<feature type="non-terminal residue" evidence="6">
    <location>
        <position position="1"/>
    </location>
</feature>
<evidence type="ECO:0000259" key="5">
    <source>
        <dbReference type="Pfam" id="PF03081"/>
    </source>
</evidence>
<evidence type="ECO:0000256" key="4">
    <source>
        <dbReference type="SAM" id="MobiDB-lite"/>
    </source>
</evidence>
<evidence type="ECO:0000313" key="6">
    <source>
        <dbReference type="EMBL" id="KAG6605490.1"/>
    </source>
</evidence>
<evidence type="ECO:0000256" key="1">
    <source>
        <dbReference type="ARBA" id="ARBA00006756"/>
    </source>
</evidence>
<dbReference type="AlphaFoldDB" id="A0AAV6P0C6"/>
<keyword evidence="2 3" id="KW-0813">Transport</keyword>
<protein>
    <recommendedName>
        <fullName evidence="3">Exocyst subunit Exo70 family protein</fullName>
    </recommendedName>
</protein>
<proteinExistence type="inferred from homology"/>
<comment type="caution">
    <text evidence="6">The sequence shown here is derived from an EMBL/GenBank/DDBJ whole genome shotgun (WGS) entry which is preliminary data.</text>
</comment>
<dbReference type="GO" id="GO:0000145">
    <property type="term" value="C:exocyst"/>
    <property type="evidence" value="ECO:0007669"/>
    <property type="project" value="InterPro"/>
</dbReference>
<accession>A0AAV6P0C6</accession>
<feature type="region of interest" description="Disordered" evidence="4">
    <location>
        <begin position="1"/>
        <end position="37"/>
    </location>
</feature>
<sequence>MPQKGMRTVFFKSPPSSSSSIPGTPSSSHSSRPTLSDSMVEETIEVAESFVARWRPDLVAAGSLFQGDDREEARQFIKAVKNLHAAMHCLASRHSSSERLVRAHDLMRVGMERLQKEFYRILSVNREYLYPDSVSSVQSPMTVSARSSVSDFEVELEDEFRFANESSTEVERVSMSAMADLKAIADCMISTGYGKECVKIYKTVRKSIIDEGLYNLGIEKLSLSKVQKMDWEVLEIKIKIWLRGVKTAVKSLFEGERILCDHVFSASVPIRESCFAQISKDGAMILFEFPELAAKYKKTPEKIFITLDLYEAIADLWPEINYIFSSTATSMVQSQAVNSLIKLGQNIRTLIADFEMAIQKESSKTPVPKGGVHPLTRYVMNYISFLSDYSGILDDIMADSPLPTQLSMPESYYGTPKQDDNPITLHFAWLILVLLCKLDGKAEHYNDVALSYLFLANNLRYIVDKVRNSNLRFLLGDEWIERHESKIKLYSSKYMRIGWSGVFSSLPTDVVAEISPEDARESFRNFNRAFEETYRKQTSWLVPNQKLRDELKISLAKELGALYGEFYARNRGRARRVSGSDPVVRLSPDDLGNYLSDLFYGSGSESVGSASSNYSSSHSSPSSRGRFVR</sequence>
<keyword evidence="3" id="KW-0268">Exocytosis</keyword>
<feature type="domain" description="Exocyst complex subunit Exo70 C-terminal" evidence="5">
    <location>
        <begin position="241"/>
        <end position="597"/>
    </location>
</feature>
<dbReference type="Pfam" id="PF03081">
    <property type="entry name" value="Exo70_C"/>
    <property type="match status" value="1"/>
</dbReference>
<gene>
    <name evidence="6" type="primary">EXO70H1</name>
    <name evidence="6" type="ORF">SDJN03_02807</name>
</gene>
<comment type="similarity">
    <text evidence="1 3">Belongs to the EXO70 family.</text>
</comment>
<dbReference type="Pfam" id="PF20669">
    <property type="entry name" value="Exo70_N"/>
    <property type="match status" value="1"/>
</dbReference>
<evidence type="ECO:0000256" key="3">
    <source>
        <dbReference type="RuleBase" id="RU365026"/>
    </source>
</evidence>
<feature type="region of interest" description="Disordered" evidence="4">
    <location>
        <begin position="607"/>
        <end position="629"/>
    </location>
</feature>
<reference evidence="6 7" key="1">
    <citation type="journal article" date="2021" name="Hortic Res">
        <title>The domestication of Cucurbita argyrosperma as revealed by the genome of its wild relative.</title>
        <authorList>
            <person name="Barrera-Redondo J."/>
            <person name="Sanchez-de la Vega G."/>
            <person name="Aguirre-Liguori J.A."/>
            <person name="Castellanos-Morales G."/>
            <person name="Gutierrez-Guerrero Y.T."/>
            <person name="Aguirre-Dugua X."/>
            <person name="Aguirre-Planter E."/>
            <person name="Tenaillon M.I."/>
            <person name="Lira-Saade R."/>
            <person name="Eguiarte L.E."/>
        </authorList>
    </citation>
    <scope>NUCLEOTIDE SEQUENCE [LARGE SCALE GENOMIC DNA]</scope>
    <source>
        <strain evidence="6">JBR-2021</strain>
    </source>
</reference>
<evidence type="ECO:0000256" key="2">
    <source>
        <dbReference type="ARBA" id="ARBA00022448"/>
    </source>
</evidence>
<dbReference type="FunFam" id="1.20.1280.170:FF:000003">
    <property type="entry name" value="Exocyst subunit Exo70 family protein"/>
    <property type="match status" value="1"/>
</dbReference>
<keyword evidence="3" id="KW-0653">Protein transport</keyword>
<dbReference type="InterPro" id="IPR046364">
    <property type="entry name" value="Exo70_C"/>
</dbReference>
<name>A0AAV6P0C6_9ROSI</name>
<dbReference type="PANTHER" id="PTHR12542">
    <property type="entry name" value="EXOCYST COMPLEX PROTEIN EXO70"/>
    <property type="match status" value="1"/>
</dbReference>
<dbReference type="InterPro" id="IPR004140">
    <property type="entry name" value="Exo70"/>
</dbReference>
<dbReference type="GO" id="GO:0006887">
    <property type="term" value="P:exocytosis"/>
    <property type="evidence" value="ECO:0007669"/>
    <property type="project" value="UniProtKB-KW"/>
</dbReference>
<dbReference type="PANTHER" id="PTHR12542:SF17">
    <property type="entry name" value="EXOCYST SUBUNIT EXO70 FAMILY PROTEIN"/>
    <property type="match status" value="1"/>
</dbReference>
<evidence type="ECO:0000313" key="7">
    <source>
        <dbReference type="Proteomes" id="UP000685013"/>
    </source>
</evidence>
<dbReference type="Proteomes" id="UP000685013">
    <property type="component" value="Chromosome 2"/>
</dbReference>
<keyword evidence="7" id="KW-1185">Reference proteome</keyword>
<dbReference type="EMBL" id="JAGKQH010000002">
    <property type="protein sequence ID" value="KAG6605490.1"/>
    <property type="molecule type" value="Genomic_DNA"/>
</dbReference>